<dbReference type="PANTHER" id="PTHR24177:SF343">
    <property type="entry name" value="PROTEIN ACCELERATED CELL DEATH 6-LIKE"/>
    <property type="match status" value="1"/>
</dbReference>
<dbReference type="PANTHER" id="PTHR24177">
    <property type="entry name" value="CASKIN"/>
    <property type="match status" value="1"/>
</dbReference>
<reference evidence="3 4" key="1">
    <citation type="submission" date="2024-02" db="EMBL/GenBank/DDBJ databases">
        <authorList>
            <person name="Vignale AGUSTIN F."/>
            <person name="Sosa J E."/>
            <person name="Modenutti C."/>
        </authorList>
    </citation>
    <scope>NUCLEOTIDE SEQUENCE [LARGE SCALE GENOMIC DNA]</scope>
</reference>
<feature type="domain" description="PGG" evidence="2">
    <location>
        <begin position="41"/>
        <end position="91"/>
    </location>
</feature>
<accession>A0ABC8TIN5</accession>
<feature type="transmembrane region" description="Helical" evidence="1">
    <location>
        <begin position="45"/>
        <end position="65"/>
    </location>
</feature>
<dbReference type="EMBL" id="CAUOFW020005247">
    <property type="protein sequence ID" value="CAK9169113.1"/>
    <property type="molecule type" value="Genomic_DNA"/>
</dbReference>
<keyword evidence="4" id="KW-1185">Reference proteome</keyword>
<evidence type="ECO:0000259" key="2">
    <source>
        <dbReference type="Pfam" id="PF13962"/>
    </source>
</evidence>
<evidence type="ECO:0000313" key="4">
    <source>
        <dbReference type="Proteomes" id="UP001642360"/>
    </source>
</evidence>
<name>A0ABC8TIN5_9AQUA</name>
<evidence type="ECO:0000313" key="3">
    <source>
        <dbReference type="EMBL" id="CAK9169113.1"/>
    </source>
</evidence>
<keyword evidence="1" id="KW-0812">Transmembrane</keyword>
<proteinExistence type="predicted"/>
<organism evidence="3 4">
    <name type="scientific">Ilex paraguariensis</name>
    <name type="common">yerba mate</name>
    <dbReference type="NCBI Taxonomy" id="185542"/>
    <lineage>
        <taxon>Eukaryota</taxon>
        <taxon>Viridiplantae</taxon>
        <taxon>Streptophyta</taxon>
        <taxon>Embryophyta</taxon>
        <taxon>Tracheophyta</taxon>
        <taxon>Spermatophyta</taxon>
        <taxon>Magnoliopsida</taxon>
        <taxon>eudicotyledons</taxon>
        <taxon>Gunneridae</taxon>
        <taxon>Pentapetalae</taxon>
        <taxon>asterids</taxon>
        <taxon>campanulids</taxon>
        <taxon>Aquifoliales</taxon>
        <taxon>Aquifoliaceae</taxon>
        <taxon>Ilex</taxon>
    </lineage>
</organism>
<keyword evidence="1" id="KW-0472">Membrane</keyword>
<keyword evidence="1" id="KW-1133">Transmembrane helix</keyword>
<dbReference type="Pfam" id="PF13962">
    <property type="entry name" value="PGG"/>
    <property type="match status" value="1"/>
</dbReference>
<gene>
    <name evidence="3" type="ORF">ILEXP_LOCUS38557</name>
</gene>
<comment type="caution">
    <text evidence="3">The sequence shown here is derived from an EMBL/GenBank/DDBJ whole genome shotgun (WGS) entry which is preliminary data.</text>
</comment>
<dbReference type="Proteomes" id="UP001642360">
    <property type="component" value="Unassembled WGS sequence"/>
</dbReference>
<dbReference type="InterPro" id="IPR026961">
    <property type="entry name" value="PGG_dom"/>
</dbReference>
<dbReference type="AlphaFoldDB" id="A0ABC8TIN5"/>
<protein>
    <recommendedName>
        <fullName evidence="2">PGG domain-containing protein</fullName>
    </recommendedName>
</protein>
<sequence length="120" mass="13305">MNHVKHDFYPHLYHLRNVDGKTAEELFEKNHSSLREEAEKAAKHVSANLIIAATLICTIHFAALFTVPGGFNQNTGGPHAPLRSLAGNAVLHGLHRVSSVLRLSFLDKPHSNPSIAYRHQ</sequence>
<evidence type="ECO:0000256" key="1">
    <source>
        <dbReference type="SAM" id="Phobius"/>
    </source>
</evidence>